<comment type="caution">
    <text evidence="1">The sequence shown here is derived from an EMBL/GenBank/DDBJ whole genome shotgun (WGS) entry which is preliminary data.</text>
</comment>
<name>A0A0F9RQE7_9ZZZZ</name>
<dbReference type="AlphaFoldDB" id="A0A0F9RQE7"/>
<organism evidence="1">
    <name type="scientific">marine sediment metagenome</name>
    <dbReference type="NCBI Taxonomy" id="412755"/>
    <lineage>
        <taxon>unclassified sequences</taxon>
        <taxon>metagenomes</taxon>
        <taxon>ecological metagenomes</taxon>
    </lineage>
</organism>
<evidence type="ECO:0000313" key="1">
    <source>
        <dbReference type="EMBL" id="KKN56909.1"/>
    </source>
</evidence>
<sequence>MAARLGRLIANSVFATPTAAGNFATGFRRGRGDPRGRIRVAPVGQFWGVFDSLPERGISYITIRQGVAFGNRHLIRKAKRR</sequence>
<reference evidence="1" key="1">
    <citation type="journal article" date="2015" name="Nature">
        <title>Complex archaea that bridge the gap between prokaryotes and eukaryotes.</title>
        <authorList>
            <person name="Spang A."/>
            <person name="Saw J.H."/>
            <person name="Jorgensen S.L."/>
            <person name="Zaremba-Niedzwiedzka K."/>
            <person name="Martijn J."/>
            <person name="Lind A.E."/>
            <person name="van Eijk R."/>
            <person name="Schleper C."/>
            <person name="Guy L."/>
            <person name="Ettema T.J."/>
        </authorList>
    </citation>
    <scope>NUCLEOTIDE SEQUENCE</scope>
</reference>
<gene>
    <name evidence="1" type="ORF">LCGC14_0567620</name>
</gene>
<accession>A0A0F9RQE7</accession>
<protein>
    <submittedName>
        <fullName evidence="1">Uncharacterized protein</fullName>
    </submittedName>
</protein>
<dbReference type="EMBL" id="LAZR01000827">
    <property type="protein sequence ID" value="KKN56909.1"/>
    <property type="molecule type" value="Genomic_DNA"/>
</dbReference>
<proteinExistence type="predicted"/>